<name>A0A2Z6QEV8_9GLOM</name>
<protein>
    <submittedName>
        <fullName evidence="1">Uncharacterized protein</fullName>
    </submittedName>
</protein>
<dbReference type="AlphaFoldDB" id="A0A2Z6QEV8"/>
<evidence type="ECO:0000313" key="2">
    <source>
        <dbReference type="Proteomes" id="UP000247702"/>
    </source>
</evidence>
<sequence>MVAGAINCEKDLSQHPEWQDQYQPKHDVQHNIYNDLMKYPTLDEWIDNVRSLIIKLPVLLRNVEKFE</sequence>
<proteinExistence type="predicted"/>
<keyword evidence="2" id="KW-1185">Reference proteome</keyword>
<reference evidence="1 2" key="1">
    <citation type="submission" date="2017-11" db="EMBL/GenBank/DDBJ databases">
        <title>The genome of Rhizophagus clarus HR1 reveals common genetic basis of auxotrophy among arbuscular mycorrhizal fungi.</title>
        <authorList>
            <person name="Kobayashi Y."/>
        </authorList>
    </citation>
    <scope>NUCLEOTIDE SEQUENCE [LARGE SCALE GENOMIC DNA]</scope>
    <source>
        <strain evidence="1 2">HR1</strain>
    </source>
</reference>
<comment type="caution">
    <text evidence="1">The sequence shown here is derived from an EMBL/GenBank/DDBJ whole genome shotgun (WGS) entry which is preliminary data.</text>
</comment>
<organism evidence="1 2">
    <name type="scientific">Rhizophagus clarus</name>
    <dbReference type="NCBI Taxonomy" id="94130"/>
    <lineage>
        <taxon>Eukaryota</taxon>
        <taxon>Fungi</taxon>
        <taxon>Fungi incertae sedis</taxon>
        <taxon>Mucoromycota</taxon>
        <taxon>Glomeromycotina</taxon>
        <taxon>Glomeromycetes</taxon>
        <taxon>Glomerales</taxon>
        <taxon>Glomeraceae</taxon>
        <taxon>Rhizophagus</taxon>
    </lineage>
</organism>
<accession>A0A2Z6QEV8</accession>
<evidence type="ECO:0000313" key="1">
    <source>
        <dbReference type="EMBL" id="GBB84249.1"/>
    </source>
</evidence>
<dbReference type="EMBL" id="BEXD01000100">
    <property type="protein sequence ID" value="GBB84249.1"/>
    <property type="molecule type" value="Genomic_DNA"/>
</dbReference>
<gene>
    <name evidence="1" type="ORF">RclHR1_10880004</name>
</gene>
<dbReference type="Proteomes" id="UP000247702">
    <property type="component" value="Unassembled WGS sequence"/>
</dbReference>